<dbReference type="STRING" id="745531.A0A0C3SED1"/>
<sequence length="280" mass="31166">MPTELDAGVFTTTSVRPWHNPEHSTSGILSFDGGSNKSPTVILGYHQIDVKNVRIRHSVDNITDNSAHVTLQTWADTTHYSSGVAGLRIPDNDPDFQCGHFNTTEDHSWQHPIPQTTRRINFSRPYAAPPKVVVWLNSVDTGGEVCRVRAYASGITPSGFTVHLETWSSTKLWSAGATWFAHSADRSDIRSGTFSIGEFRTWETPWLKNIGRVSFEGFPFDHPPRVFTALNELDVSNNTNVRVVLYIDAEQLTSTGMDWHIDSWADTKLYGAGAAYVAFV</sequence>
<accession>A0A0C3SED1</accession>
<dbReference type="Gene3D" id="2.60.40.2080">
    <property type="match status" value="3"/>
</dbReference>
<dbReference type="InterPro" id="IPR019019">
    <property type="entry name" value="H-type_lectin_domain"/>
</dbReference>
<dbReference type="InterPro" id="IPR052487">
    <property type="entry name" value="Galactose-binding_lectin"/>
</dbReference>
<evidence type="ECO:0000259" key="1">
    <source>
        <dbReference type="Pfam" id="PF09458"/>
    </source>
</evidence>
<dbReference type="PANTHER" id="PTHR46938">
    <property type="entry name" value="DISCOIDIN-1 SUBUNIT A-RELATED-RELATED"/>
    <property type="match status" value="1"/>
</dbReference>
<protein>
    <recommendedName>
        <fullName evidence="1">H-type lectin domain-containing protein</fullName>
    </recommendedName>
</protein>
<feature type="domain" description="H-type lectin" evidence="1">
    <location>
        <begin position="36"/>
        <end position="84"/>
    </location>
</feature>
<dbReference type="GO" id="GO:0009986">
    <property type="term" value="C:cell surface"/>
    <property type="evidence" value="ECO:0007669"/>
    <property type="project" value="TreeGrafter"/>
</dbReference>
<dbReference type="GO" id="GO:0030247">
    <property type="term" value="F:polysaccharide binding"/>
    <property type="evidence" value="ECO:0007669"/>
    <property type="project" value="TreeGrafter"/>
</dbReference>
<proteinExistence type="predicted"/>
<dbReference type="SUPFAM" id="SSF141086">
    <property type="entry name" value="Agglutinin HPA-like"/>
    <property type="match status" value="3"/>
</dbReference>
<dbReference type="AlphaFoldDB" id="A0A0C3SED1"/>
<dbReference type="GO" id="GO:0070492">
    <property type="term" value="F:oligosaccharide binding"/>
    <property type="evidence" value="ECO:0007669"/>
    <property type="project" value="TreeGrafter"/>
</dbReference>
<feature type="domain" description="H-type lectin" evidence="1">
    <location>
        <begin position="212"/>
        <end position="279"/>
    </location>
</feature>
<keyword evidence="3" id="KW-1185">Reference proteome</keyword>
<reference evidence="2 3" key="1">
    <citation type="journal article" date="2014" name="PLoS Genet.">
        <title>Analysis of the Phlebiopsis gigantea genome, transcriptome and secretome provides insight into its pioneer colonization strategies of wood.</title>
        <authorList>
            <person name="Hori C."/>
            <person name="Ishida T."/>
            <person name="Igarashi K."/>
            <person name="Samejima M."/>
            <person name="Suzuki H."/>
            <person name="Master E."/>
            <person name="Ferreira P."/>
            <person name="Ruiz-Duenas F.J."/>
            <person name="Held B."/>
            <person name="Canessa P."/>
            <person name="Larrondo L.F."/>
            <person name="Schmoll M."/>
            <person name="Druzhinina I.S."/>
            <person name="Kubicek C.P."/>
            <person name="Gaskell J.A."/>
            <person name="Kersten P."/>
            <person name="St John F."/>
            <person name="Glasner J."/>
            <person name="Sabat G."/>
            <person name="Splinter BonDurant S."/>
            <person name="Syed K."/>
            <person name="Yadav J."/>
            <person name="Mgbeahuruike A.C."/>
            <person name="Kovalchuk A."/>
            <person name="Asiegbu F.O."/>
            <person name="Lackner G."/>
            <person name="Hoffmeister D."/>
            <person name="Rencoret J."/>
            <person name="Gutierrez A."/>
            <person name="Sun H."/>
            <person name="Lindquist E."/>
            <person name="Barry K."/>
            <person name="Riley R."/>
            <person name="Grigoriev I.V."/>
            <person name="Henrissat B."/>
            <person name="Kues U."/>
            <person name="Berka R.M."/>
            <person name="Martinez A.T."/>
            <person name="Covert S.F."/>
            <person name="Blanchette R.A."/>
            <person name="Cullen D."/>
        </authorList>
    </citation>
    <scope>NUCLEOTIDE SEQUENCE [LARGE SCALE GENOMIC DNA]</scope>
    <source>
        <strain evidence="2 3">11061_1 CR5-6</strain>
    </source>
</reference>
<feature type="domain" description="H-type lectin" evidence="1">
    <location>
        <begin position="117"/>
        <end position="182"/>
    </location>
</feature>
<dbReference type="EMBL" id="KN840438">
    <property type="protein sequence ID" value="KIP12637.1"/>
    <property type="molecule type" value="Genomic_DNA"/>
</dbReference>
<dbReference type="Pfam" id="PF09458">
    <property type="entry name" value="H_lectin"/>
    <property type="match status" value="3"/>
</dbReference>
<gene>
    <name evidence="2" type="ORF">PHLGIDRAFT_61455</name>
</gene>
<evidence type="ECO:0000313" key="2">
    <source>
        <dbReference type="EMBL" id="KIP12637.1"/>
    </source>
</evidence>
<dbReference type="GO" id="GO:0046871">
    <property type="term" value="F:N-acetylgalactosamine binding"/>
    <property type="evidence" value="ECO:0007669"/>
    <property type="project" value="TreeGrafter"/>
</dbReference>
<dbReference type="HOGENOM" id="CLU_058882_0_0_1"/>
<dbReference type="Proteomes" id="UP000053257">
    <property type="component" value="Unassembled WGS sequence"/>
</dbReference>
<organism evidence="2 3">
    <name type="scientific">Phlebiopsis gigantea (strain 11061_1 CR5-6)</name>
    <name type="common">White-rot fungus</name>
    <name type="synonym">Peniophora gigantea</name>
    <dbReference type="NCBI Taxonomy" id="745531"/>
    <lineage>
        <taxon>Eukaryota</taxon>
        <taxon>Fungi</taxon>
        <taxon>Dikarya</taxon>
        <taxon>Basidiomycota</taxon>
        <taxon>Agaricomycotina</taxon>
        <taxon>Agaricomycetes</taxon>
        <taxon>Polyporales</taxon>
        <taxon>Phanerochaetaceae</taxon>
        <taxon>Phlebiopsis</taxon>
    </lineage>
</organism>
<dbReference type="OrthoDB" id="2793557at2759"/>
<dbReference type="GO" id="GO:0098636">
    <property type="term" value="C:protein complex involved in cell adhesion"/>
    <property type="evidence" value="ECO:0007669"/>
    <property type="project" value="TreeGrafter"/>
</dbReference>
<dbReference type="InterPro" id="IPR037221">
    <property type="entry name" value="H-type_lectin_dom_sf"/>
</dbReference>
<evidence type="ECO:0000313" key="3">
    <source>
        <dbReference type="Proteomes" id="UP000053257"/>
    </source>
</evidence>
<dbReference type="GO" id="GO:0098609">
    <property type="term" value="P:cell-cell adhesion"/>
    <property type="evidence" value="ECO:0007669"/>
    <property type="project" value="TreeGrafter"/>
</dbReference>
<name>A0A0C3SED1_PHLG1</name>